<dbReference type="PANTHER" id="PTHR33978:SF4">
    <property type="entry name" value="SERINE_THREONINE-KINASE"/>
    <property type="match status" value="1"/>
</dbReference>
<proteinExistence type="predicted"/>
<sequence>MEETKLSKLGNKDVIWDCGSSLYDSFELKALEKLLDSAILSKSLSMPLYPPAPTVILLLRRRQVFPAQLFGGLFEQFSGRLQKEALLAVMRLWFRR</sequence>
<keyword evidence="2" id="KW-1185">Reference proteome</keyword>
<name>A0A830BIK5_9LAMI</name>
<dbReference type="AlphaFoldDB" id="A0A830BIK5"/>
<dbReference type="Proteomes" id="UP000653305">
    <property type="component" value="Unassembled WGS sequence"/>
</dbReference>
<dbReference type="OrthoDB" id="1932439at2759"/>
<evidence type="ECO:0000313" key="2">
    <source>
        <dbReference type="Proteomes" id="UP000653305"/>
    </source>
</evidence>
<gene>
    <name evidence="1" type="ORF">PHJA_000814400</name>
</gene>
<dbReference type="PANTHER" id="PTHR33978">
    <property type="entry name" value="SERINE/THREONINE-KINASE"/>
    <property type="match status" value="1"/>
</dbReference>
<reference evidence="1" key="1">
    <citation type="submission" date="2020-07" db="EMBL/GenBank/DDBJ databases">
        <title>Ethylene signaling mediates host invasion by parasitic plants.</title>
        <authorList>
            <person name="Yoshida S."/>
        </authorList>
    </citation>
    <scope>NUCLEOTIDE SEQUENCE</scope>
    <source>
        <strain evidence="1">Okayama</strain>
    </source>
</reference>
<accession>A0A830BIK5</accession>
<protein>
    <submittedName>
        <fullName evidence="1">Uncharacterized protein</fullName>
    </submittedName>
</protein>
<comment type="caution">
    <text evidence="1">The sequence shown here is derived from an EMBL/GenBank/DDBJ whole genome shotgun (WGS) entry which is preliminary data.</text>
</comment>
<evidence type="ECO:0000313" key="1">
    <source>
        <dbReference type="EMBL" id="GFP86706.1"/>
    </source>
</evidence>
<organism evidence="1 2">
    <name type="scientific">Phtheirospermum japonicum</name>
    <dbReference type="NCBI Taxonomy" id="374723"/>
    <lineage>
        <taxon>Eukaryota</taxon>
        <taxon>Viridiplantae</taxon>
        <taxon>Streptophyta</taxon>
        <taxon>Embryophyta</taxon>
        <taxon>Tracheophyta</taxon>
        <taxon>Spermatophyta</taxon>
        <taxon>Magnoliopsida</taxon>
        <taxon>eudicotyledons</taxon>
        <taxon>Gunneridae</taxon>
        <taxon>Pentapetalae</taxon>
        <taxon>asterids</taxon>
        <taxon>lamiids</taxon>
        <taxon>Lamiales</taxon>
        <taxon>Orobanchaceae</taxon>
        <taxon>Orobanchaceae incertae sedis</taxon>
        <taxon>Phtheirospermum</taxon>
    </lineage>
</organism>
<dbReference type="EMBL" id="BMAC01000130">
    <property type="protein sequence ID" value="GFP86706.1"/>
    <property type="molecule type" value="Genomic_DNA"/>
</dbReference>